<accession>A0ABD2X1A0</accession>
<dbReference type="EMBL" id="JBJJXI010000059">
    <property type="protein sequence ID" value="KAL3398564.1"/>
    <property type="molecule type" value="Genomic_DNA"/>
</dbReference>
<organism evidence="2 3">
    <name type="scientific">Trichogramma kaykai</name>
    <dbReference type="NCBI Taxonomy" id="54128"/>
    <lineage>
        <taxon>Eukaryota</taxon>
        <taxon>Metazoa</taxon>
        <taxon>Ecdysozoa</taxon>
        <taxon>Arthropoda</taxon>
        <taxon>Hexapoda</taxon>
        <taxon>Insecta</taxon>
        <taxon>Pterygota</taxon>
        <taxon>Neoptera</taxon>
        <taxon>Endopterygota</taxon>
        <taxon>Hymenoptera</taxon>
        <taxon>Apocrita</taxon>
        <taxon>Proctotrupomorpha</taxon>
        <taxon>Chalcidoidea</taxon>
        <taxon>Trichogrammatidae</taxon>
        <taxon>Trichogramma</taxon>
    </lineage>
</organism>
<evidence type="ECO:0000256" key="1">
    <source>
        <dbReference type="SAM" id="MobiDB-lite"/>
    </source>
</evidence>
<gene>
    <name evidence="2" type="ORF">TKK_007704</name>
</gene>
<protein>
    <submittedName>
        <fullName evidence="2">Uncharacterized protein</fullName>
    </submittedName>
</protein>
<dbReference type="Proteomes" id="UP001627154">
    <property type="component" value="Unassembled WGS sequence"/>
</dbReference>
<proteinExistence type="predicted"/>
<evidence type="ECO:0000313" key="3">
    <source>
        <dbReference type="Proteomes" id="UP001627154"/>
    </source>
</evidence>
<comment type="caution">
    <text evidence="2">The sequence shown here is derived from an EMBL/GenBank/DDBJ whole genome shotgun (WGS) entry which is preliminary data.</text>
</comment>
<dbReference type="AlphaFoldDB" id="A0ABD2X1A0"/>
<keyword evidence="3" id="KW-1185">Reference proteome</keyword>
<name>A0ABD2X1A0_9HYME</name>
<feature type="region of interest" description="Disordered" evidence="1">
    <location>
        <begin position="1"/>
        <end position="23"/>
    </location>
</feature>
<feature type="compositionally biased region" description="Acidic residues" evidence="1">
    <location>
        <begin position="13"/>
        <end position="23"/>
    </location>
</feature>
<reference evidence="2 3" key="1">
    <citation type="journal article" date="2024" name="bioRxiv">
        <title>A reference genome for Trichogramma kaykai: A tiny desert-dwelling parasitoid wasp with competing sex-ratio distorters.</title>
        <authorList>
            <person name="Culotta J."/>
            <person name="Lindsey A.R."/>
        </authorList>
    </citation>
    <scope>NUCLEOTIDE SEQUENCE [LARGE SCALE GENOMIC DNA]</scope>
    <source>
        <strain evidence="2 3">KSX58</strain>
    </source>
</reference>
<evidence type="ECO:0000313" key="2">
    <source>
        <dbReference type="EMBL" id="KAL3398564.1"/>
    </source>
</evidence>
<sequence length="128" mass="15118">MISESNGKGDDGYGYDDDDDDDDDDDCDARICVKRFNDYLALAYVYIRKNRTRVCVYYIKCKLIVKINPILNANLSINYFARRFFDFDCEYLPGSRARDCTIFSSWRHLNIRREPSSMDSYPFIKLSR</sequence>